<keyword evidence="2" id="KW-1185">Reference proteome</keyword>
<gene>
    <name evidence="1" type="ORF">F4820DRAFT_446330</name>
</gene>
<protein>
    <submittedName>
        <fullName evidence="1">Uncharacterized protein</fullName>
    </submittedName>
</protein>
<comment type="caution">
    <text evidence="1">The sequence shown here is derived from an EMBL/GenBank/DDBJ whole genome shotgun (WGS) entry which is preliminary data.</text>
</comment>
<organism evidence="1 2">
    <name type="scientific">Hypoxylon rubiginosum</name>
    <dbReference type="NCBI Taxonomy" id="110542"/>
    <lineage>
        <taxon>Eukaryota</taxon>
        <taxon>Fungi</taxon>
        <taxon>Dikarya</taxon>
        <taxon>Ascomycota</taxon>
        <taxon>Pezizomycotina</taxon>
        <taxon>Sordariomycetes</taxon>
        <taxon>Xylariomycetidae</taxon>
        <taxon>Xylariales</taxon>
        <taxon>Hypoxylaceae</taxon>
        <taxon>Hypoxylon</taxon>
    </lineage>
</organism>
<evidence type="ECO:0000313" key="1">
    <source>
        <dbReference type="EMBL" id="KAI4867166.1"/>
    </source>
</evidence>
<evidence type="ECO:0000313" key="2">
    <source>
        <dbReference type="Proteomes" id="UP001497700"/>
    </source>
</evidence>
<dbReference type="EMBL" id="MU393450">
    <property type="protein sequence ID" value="KAI4867166.1"/>
    <property type="molecule type" value="Genomic_DNA"/>
</dbReference>
<reference evidence="1 2" key="1">
    <citation type="journal article" date="2022" name="New Phytol.">
        <title>Ecological generalism drives hyperdiversity of secondary metabolite gene clusters in xylarialean endophytes.</title>
        <authorList>
            <person name="Franco M.E.E."/>
            <person name="Wisecaver J.H."/>
            <person name="Arnold A.E."/>
            <person name="Ju Y.M."/>
            <person name="Slot J.C."/>
            <person name="Ahrendt S."/>
            <person name="Moore L.P."/>
            <person name="Eastman K.E."/>
            <person name="Scott K."/>
            <person name="Konkel Z."/>
            <person name="Mondo S.J."/>
            <person name="Kuo A."/>
            <person name="Hayes R.D."/>
            <person name="Haridas S."/>
            <person name="Andreopoulos B."/>
            <person name="Riley R."/>
            <person name="LaButti K."/>
            <person name="Pangilinan J."/>
            <person name="Lipzen A."/>
            <person name="Amirebrahimi M."/>
            <person name="Yan J."/>
            <person name="Adam C."/>
            <person name="Keymanesh K."/>
            <person name="Ng V."/>
            <person name="Louie K."/>
            <person name="Northen T."/>
            <person name="Drula E."/>
            <person name="Henrissat B."/>
            <person name="Hsieh H.M."/>
            <person name="Youens-Clark K."/>
            <person name="Lutzoni F."/>
            <person name="Miadlikowska J."/>
            <person name="Eastwood D.C."/>
            <person name="Hamelin R.C."/>
            <person name="Grigoriev I.V."/>
            <person name="U'Ren J.M."/>
        </authorList>
    </citation>
    <scope>NUCLEOTIDE SEQUENCE [LARGE SCALE GENOMIC DNA]</scope>
    <source>
        <strain evidence="1 2">CBS 119005</strain>
    </source>
</reference>
<sequence>MGKSRKRSAPSVDPEDAENAENLGNQVKRAERKRRRTCWITDVSERDKNKAINLALGPNKYSWMSQNQDQGHNSLAASLARLGEAASGIVSGPTAQELGVGHAPQLAAPSSSNAQEGGEDTDIDPLEAALEAELEAKDTGVDQLEAALEAELEAEDTDIDPLEAALEAELEAEDTGIDPLEAALDAELEAEAEVEAEVEADGEVNDGIDVIDDAELSAQISALYEEEHEEETSQHAAETTEDVCGTNESTLEEELSALYETEPAAPSTPQQTAADDVILVSSKQLGTKNSPLEILSSRESSPCVEKPAAKATAAPKKAPRRARPQRKAQAKKPIVVEPEEEVDDGADEEELIGLLDAALEFLTN</sequence>
<name>A0ACB9Z6L0_9PEZI</name>
<accession>A0ACB9Z6L0</accession>
<proteinExistence type="predicted"/>
<dbReference type="Proteomes" id="UP001497700">
    <property type="component" value="Unassembled WGS sequence"/>
</dbReference>